<keyword evidence="4" id="KW-1185">Reference proteome</keyword>
<evidence type="ECO:0000256" key="2">
    <source>
        <dbReference type="SAM" id="MobiDB-lite"/>
    </source>
</evidence>
<evidence type="ECO:0000256" key="1">
    <source>
        <dbReference type="SAM" id="Coils"/>
    </source>
</evidence>
<reference evidence="3" key="1">
    <citation type="submission" date="2021-03" db="EMBL/GenBank/DDBJ databases">
        <authorList>
            <person name="Tagirdzhanova G."/>
        </authorList>
    </citation>
    <scope>NUCLEOTIDE SEQUENCE</scope>
</reference>
<dbReference type="Proteomes" id="UP000664203">
    <property type="component" value="Unassembled WGS sequence"/>
</dbReference>
<feature type="region of interest" description="Disordered" evidence="2">
    <location>
        <begin position="1"/>
        <end position="31"/>
    </location>
</feature>
<dbReference type="OrthoDB" id="5408029at2759"/>
<proteinExistence type="predicted"/>
<feature type="compositionally biased region" description="Acidic residues" evidence="2">
    <location>
        <begin position="82"/>
        <end position="95"/>
    </location>
</feature>
<dbReference type="AlphaFoldDB" id="A0A8H3F7M3"/>
<feature type="coiled-coil region" evidence="1">
    <location>
        <begin position="169"/>
        <end position="217"/>
    </location>
</feature>
<accession>A0A8H3F7M3</accession>
<organism evidence="3 4">
    <name type="scientific">Alectoria fallacina</name>
    <dbReference type="NCBI Taxonomy" id="1903189"/>
    <lineage>
        <taxon>Eukaryota</taxon>
        <taxon>Fungi</taxon>
        <taxon>Dikarya</taxon>
        <taxon>Ascomycota</taxon>
        <taxon>Pezizomycotina</taxon>
        <taxon>Lecanoromycetes</taxon>
        <taxon>OSLEUM clade</taxon>
        <taxon>Lecanoromycetidae</taxon>
        <taxon>Lecanorales</taxon>
        <taxon>Lecanorineae</taxon>
        <taxon>Parmeliaceae</taxon>
        <taxon>Alectoria</taxon>
    </lineage>
</organism>
<feature type="region of interest" description="Disordered" evidence="2">
    <location>
        <begin position="49"/>
        <end position="98"/>
    </location>
</feature>
<evidence type="ECO:0000313" key="3">
    <source>
        <dbReference type="EMBL" id="CAF9915741.1"/>
    </source>
</evidence>
<protein>
    <submittedName>
        <fullName evidence="3">Uncharacterized protein</fullName>
    </submittedName>
</protein>
<comment type="caution">
    <text evidence="3">The sequence shown here is derived from an EMBL/GenBank/DDBJ whole genome shotgun (WGS) entry which is preliminary data.</text>
</comment>
<feature type="coiled-coil region" evidence="1">
    <location>
        <begin position="106"/>
        <end position="133"/>
    </location>
</feature>
<sequence>MPRVTTKRKTVEEDGGDELLPTRQDKTRRLSKNTVKFANTVQAVAFGKYQRPKSILKTRSTPLPTAPGSPDTTKTPSPEPSEQPEEDEFDTEEADTMSKLAAAAMQMAEDARKERLQQDLAAVQKELAFTKSDLEDVRFYEKILLQSRDKAACALADTNKRSKAAHAKVKEALLANGKLENKCRSLEGQLNRANEQVEELQRELVLVREEKAETEKLLVKKTAKEGSPDSA</sequence>
<name>A0A8H3F7M3_9LECA</name>
<gene>
    <name evidence="3" type="ORF">ALECFALPRED_010316</name>
</gene>
<dbReference type="EMBL" id="CAJPDR010000085">
    <property type="protein sequence ID" value="CAF9915741.1"/>
    <property type="molecule type" value="Genomic_DNA"/>
</dbReference>
<evidence type="ECO:0000313" key="4">
    <source>
        <dbReference type="Proteomes" id="UP000664203"/>
    </source>
</evidence>
<keyword evidence="1" id="KW-0175">Coiled coil</keyword>